<keyword evidence="1" id="KW-0472">Membrane</keyword>
<dbReference type="GeneID" id="17264265"/>
<dbReference type="HOGENOM" id="CLU_1296467_0_0_1"/>
<dbReference type="KEGG" id="ehx:EMIHUDRAFT_369768"/>
<feature type="transmembrane region" description="Helical" evidence="1">
    <location>
        <begin position="99"/>
        <end position="132"/>
    </location>
</feature>
<evidence type="ECO:0000313" key="2">
    <source>
        <dbReference type="EnsemblProtists" id="EOD18722"/>
    </source>
</evidence>
<name>A0A0D3J5D7_EMIH1</name>
<evidence type="ECO:0000313" key="3">
    <source>
        <dbReference type="Proteomes" id="UP000013827"/>
    </source>
</evidence>
<dbReference type="AlphaFoldDB" id="A0A0D3J5D7"/>
<dbReference type="Proteomes" id="UP000013827">
    <property type="component" value="Unassembled WGS sequence"/>
</dbReference>
<keyword evidence="1" id="KW-0812">Transmembrane</keyword>
<dbReference type="RefSeq" id="XP_005771151.1">
    <property type="nucleotide sequence ID" value="XM_005771094.1"/>
</dbReference>
<reference evidence="3" key="1">
    <citation type="journal article" date="2013" name="Nature">
        <title>Pan genome of the phytoplankton Emiliania underpins its global distribution.</title>
        <authorList>
            <person name="Read B.A."/>
            <person name="Kegel J."/>
            <person name="Klute M.J."/>
            <person name="Kuo A."/>
            <person name="Lefebvre S.C."/>
            <person name="Maumus F."/>
            <person name="Mayer C."/>
            <person name="Miller J."/>
            <person name="Monier A."/>
            <person name="Salamov A."/>
            <person name="Young J."/>
            <person name="Aguilar M."/>
            <person name="Claverie J.M."/>
            <person name="Frickenhaus S."/>
            <person name="Gonzalez K."/>
            <person name="Herman E.K."/>
            <person name="Lin Y.C."/>
            <person name="Napier J."/>
            <person name="Ogata H."/>
            <person name="Sarno A.F."/>
            <person name="Shmutz J."/>
            <person name="Schroeder D."/>
            <person name="de Vargas C."/>
            <person name="Verret F."/>
            <person name="von Dassow P."/>
            <person name="Valentin K."/>
            <person name="Van de Peer Y."/>
            <person name="Wheeler G."/>
            <person name="Dacks J.B."/>
            <person name="Delwiche C.F."/>
            <person name="Dyhrman S.T."/>
            <person name="Glockner G."/>
            <person name="John U."/>
            <person name="Richards T."/>
            <person name="Worden A.Z."/>
            <person name="Zhang X."/>
            <person name="Grigoriev I.V."/>
            <person name="Allen A.E."/>
            <person name="Bidle K."/>
            <person name="Borodovsky M."/>
            <person name="Bowler C."/>
            <person name="Brownlee C."/>
            <person name="Cock J.M."/>
            <person name="Elias M."/>
            <person name="Gladyshev V.N."/>
            <person name="Groth M."/>
            <person name="Guda C."/>
            <person name="Hadaegh A."/>
            <person name="Iglesias-Rodriguez M.D."/>
            <person name="Jenkins J."/>
            <person name="Jones B.M."/>
            <person name="Lawson T."/>
            <person name="Leese F."/>
            <person name="Lindquist E."/>
            <person name="Lobanov A."/>
            <person name="Lomsadze A."/>
            <person name="Malik S.B."/>
            <person name="Marsh M.E."/>
            <person name="Mackinder L."/>
            <person name="Mock T."/>
            <person name="Mueller-Roeber B."/>
            <person name="Pagarete A."/>
            <person name="Parker M."/>
            <person name="Probert I."/>
            <person name="Quesneville H."/>
            <person name="Raines C."/>
            <person name="Rensing S.A."/>
            <person name="Riano-Pachon D.M."/>
            <person name="Richier S."/>
            <person name="Rokitta S."/>
            <person name="Shiraiwa Y."/>
            <person name="Soanes D.M."/>
            <person name="van der Giezen M."/>
            <person name="Wahlund T.M."/>
            <person name="Williams B."/>
            <person name="Wilson W."/>
            <person name="Wolfe G."/>
            <person name="Wurch L.L."/>
        </authorList>
    </citation>
    <scope>NUCLEOTIDE SEQUENCE</scope>
</reference>
<dbReference type="OMA" id="MEVYRLQ"/>
<accession>A0A0D3J5D7</accession>
<reference evidence="2" key="2">
    <citation type="submission" date="2024-10" db="UniProtKB">
        <authorList>
            <consortium name="EnsemblProtists"/>
        </authorList>
    </citation>
    <scope>IDENTIFICATION</scope>
</reference>
<dbReference type="PaxDb" id="2903-EOD18722"/>
<keyword evidence="3" id="KW-1185">Reference proteome</keyword>
<protein>
    <submittedName>
        <fullName evidence="2">Uncharacterized protein</fullName>
    </submittedName>
</protein>
<sequence length="213" mass="23017">MLLRPISSFAALAPALLPPSPGRAGCPVMMPRQPFKGGRFDDFLDAAEAERRFGPNRYAATSEDAWKIETKKKQTAEERRRSMEVYRLQKQQWLSDHVLISLLGAAVVWGVSSASATFSFAVGAAAGAFYLILKQREVDAWNVAAAAAGEEQEAPAPRTPPALVAPVLLILAVAKNPDALAVIPALSGFFMQKIAAVAQIAYDFESKAERKMS</sequence>
<evidence type="ECO:0000256" key="1">
    <source>
        <dbReference type="SAM" id="Phobius"/>
    </source>
</evidence>
<proteinExistence type="predicted"/>
<organism evidence="2 3">
    <name type="scientific">Emiliania huxleyi (strain CCMP1516)</name>
    <dbReference type="NCBI Taxonomy" id="280463"/>
    <lineage>
        <taxon>Eukaryota</taxon>
        <taxon>Haptista</taxon>
        <taxon>Haptophyta</taxon>
        <taxon>Prymnesiophyceae</taxon>
        <taxon>Isochrysidales</taxon>
        <taxon>Noelaerhabdaceae</taxon>
        <taxon>Emiliania</taxon>
    </lineage>
</organism>
<keyword evidence="1" id="KW-1133">Transmembrane helix</keyword>
<dbReference type="EnsemblProtists" id="EOD18722">
    <property type="protein sequence ID" value="EOD18722"/>
    <property type="gene ID" value="EMIHUDRAFT_369768"/>
</dbReference>